<reference evidence="2" key="1">
    <citation type="submission" date="2015-08" db="EMBL/GenBank/DDBJ databases">
        <authorList>
            <person name="Babu N.S."/>
            <person name="Beckwith C.J."/>
            <person name="Beseler K.G."/>
            <person name="Brison A."/>
            <person name="Carone J.V."/>
            <person name="Caskin T.P."/>
            <person name="Diamond M."/>
            <person name="Durham M.E."/>
            <person name="Foxe J.M."/>
            <person name="Go M."/>
            <person name="Henderson B.A."/>
            <person name="Jones I.B."/>
            <person name="McGettigan J.A."/>
            <person name="Micheletti S.J."/>
            <person name="Nasrallah M.E."/>
            <person name="Ortiz D."/>
            <person name="Piller C.R."/>
            <person name="Privatt S.R."/>
            <person name="Schneider S.L."/>
            <person name="Sharp S."/>
            <person name="Smith T.C."/>
            <person name="Stanton J.D."/>
            <person name="Ullery H.E."/>
            <person name="Wilson R.J."/>
            <person name="Serrano M.G."/>
            <person name="Buck G."/>
            <person name="Lee V."/>
            <person name="Wang Y."/>
            <person name="Carvalho R."/>
            <person name="Voegtly L."/>
            <person name="Shi R."/>
            <person name="Duckworth R."/>
            <person name="Johnson A."/>
            <person name="Loviza R."/>
            <person name="Walstead R."/>
            <person name="Shah Z."/>
            <person name="Kiflezghi M."/>
            <person name="Wade K."/>
            <person name="Ball S.L."/>
            <person name="Bradley K.W."/>
            <person name="Asai D.J."/>
            <person name="Bowman C.A."/>
            <person name="Russell D.A."/>
            <person name="Pope W.H."/>
            <person name="Jacobs-Sera D."/>
            <person name="Hendrix R.W."/>
            <person name="Hatfull G.F."/>
        </authorList>
    </citation>
    <scope>NUCLEOTIDE SEQUENCE</scope>
</reference>
<dbReference type="EMBL" id="GDKF01005035">
    <property type="protein sequence ID" value="JAT73587.1"/>
    <property type="molecule type" value="Transcribed_RNA"/>
</dbReference>
<dbReference type="AlphaFoldDB" id="A0A1D2A318"/>
<organism evidence="2">
    <name type="scientific">Auxenochlorella protothecoides</name>
    <name type="common">Green microalga</name>
    <name type="synonym">Chlorella protothecoides</name>
    <dbReference type="NCBI Taxonomy" id="3075"/>
    <lineage>
        <taxon>Eukaryota</taxon>
        <taxon>Viridiplantae</taxon>
        <taxon>Chlorophyta</taxon>
        <taxon>core chlorophytes</taxon>
        <taxon>Trebouxiophyceae</taxon>
        <taxon>Chlorellales</taxon>
        <taxon>Chlorellaceae</taxon>
        <taxon>Auxenochlorella</taxon>
    </lineage>
</organism>
<sequence length="208" mass="22569">HNLITKRLVASMDPLLLLGLLGGYPGRGRTLPRSLSLELLLRGVDGAARNVGRAILRYVFMLRSSVHASRWLDRARALHLPRLDSAALATMRAAALRMLASRLLAQRPPSRSQAPSETPSKLYTLRLFPTRWHVSLHDSPALPATPQPQKEAGPAGPPPRAAAVEGYAALACYTQLHPSAALKDQRPRLDSITASEARDAIAAWLPPP</sequence>
<accession>A0A1D2A318</accession>
<proteinExistence type="predicted"/>
<protein>
    <submittedName>
        <fullName evidence="2">Uncharacterized protein</fullName>
    </submittedName>
</protein>
<feature type="non-terminal residue" evidence="2">
    <location>
        <position position="1"/>
    </location>
</feature>
<name>A0A1D2A318_AUXPR</name>
<evidence type="ECO:0000256" key="1">
    <source>
        <dbReference type="SAM" id="MobiDB-lite"/>
    </source>
</evidence>
<feature type="region of interest" description="Disordered" evidence="1">
    <location>
        <begin position="138"/>
        <end position="161"/>
    </location>
</feature>
<gene>
    <name evidence="2" type="ORF">g.100911</name>
</gene>
<evidence type="ECO:0000313" key="2">
    <source>
        <dbReference type="EMBL" id="JAT73587.1"/>
    </source>
</evidence>